<comment type="subcellular location">
    <subcellularLocation>
        <location evidence="2">Cell membrane</location>
        <topology evidence="2">Multi-pass membrane protein</topology>
    </subcellularLocation>
</comment>
<evidence type="ECO:0000256" key="7">
    <source>
        <dbReference type="ARBA" id="ARBA00022741"/>
    </source>
</evidence>
<evidence type="ECO:0000256" key="2">
    <source>
        <dbReference type="ARBA" id="ARBA00004651"/>
    </source>
</evidence>
<keyword evidence="6" id="KW-0808">Transferase</keyword>
<dbReference type="SMART" id="SM00388">
    <property type="entry name" value="HisKA"/>
    <property type="match status" value="1"/>
</dbReference>
<dbReference type="InterPro" id="IPR003594">
    <property type="entry name" value="HATPase_dom"/>
</dbReference>
<dbReference type="PROSITE" id="PS50885">
    <property type="entry name" value="HAMP"/>
    <property type="match status" value="1"/>
</dbReference>
<dbReference type="PROSITE" id="PS50109">
    <property type="entry name" value="HIS_KIN"/>
    <property type="match status" value="1"/>
</dbReference>
<dbReference type="SUPFAM" id="SSF158472">
    <property type="entry name" value="HAMP domain-like"/>
    <property type="match status" value="1"/>
</dbReference>
<dbReference type="CDD" id="cd00082">
    <property type="entry name" value="HisKA"/>
    <property type="match status" value="1"/>
</dbReference>
<dbReference type="GO" id="GO:0005524">
    <property type="term" value="F:ATP binding"/>
    <property type="evidence" value="ECO:0007669"/>
    <property type="project" value="UniProtKB-KW"/>
</dbReference>
<dbReference type="Pfam" id="PF00672">
    <property type="entry name" value="HAMP"/>
    <property type="match status" value="1"/>
</dbReference>
<evidence type="ECO:0000256" key="3">
    <source>
        <dbReference type="ARBA" id="ARBA00012438"/>
    </source>
</evidence>
<evidence type="ECO:0000256" key="9">
    <source>
        <dbReference type="ARBA" id="ARBA00022840"/>
    </source>
</evidence>
<dbReference type="InterPro" id="IPR005467">
    <property type="entry name" value="His_kinase_dom"/>
</dbReference>
<keyword evidence="10" id="KW-0812">Transmembrane</keyword>
<name>A0AAU8CN75_9HYPH</name>
<dbReference type="PANTHER" id="PTHR44936:SF10">
    <property type="entry name" value="SENSOR PROTEIN RSTB"/>
    <property type="match status" value="1"/>
</dbReference>
<evidence type="ECO:0000256" key="1">
    <source>
        <dbReference type="ARBA" id="ARBA00000085"/>
    </source>
</evidence>
<feature type="domain" description="HAMP" evidence="13">
    <location>
        <begin position="157"/>
        <end position="209"/>
    </location>
</feature>
<dbReference type="InterPro" id="IPR003660">
    <property type="entry name" value="HAMP_dom"/>
</dbReference>
<dbReference type="SUPFAM" id="SSF47384">
    <property type="entry name" value="Homodimeric domain of signal transducing histidine kinase"/>
    <property type="match status" value="1"/>
</dbReference>
<protein>
    <recommendedName>
        <fullName evidence="3">histidine kinase</fullName>
        <ecNumber evidence="3">2.7.13.3</ecNumber>
    </recommendedName>
</protein>
<evidence type="ECO:0000256" key="8">
    <source>
        <dbReference type="ARBA" id="ARBA00022777"/>
    </source>
</evidence>
<dbReference type="SUPFAM" id="SSF55874">
    <property type="entry name" value="ATPase domain of HSP90 chaperone/DNA topoisomerase II/histidine kinase"/>
    <property type="match status" value="1"/>
</dbReference>
<dbReference type="CDD" id="cd00075">
    <property type="entry name" value="HATPase"/>
    <property type="match status" value="1"/>
</dbReference>
<feature type="chain" id="PRO_5043874000" description="histidine kinase" evidence="11">
    <location>
        <begin position="26"/>
        <end position="418"/>
    </location>
</feature>
<dbReference type="InterPro" id="IPR003661">
    <property type="entry name" value="HisK_dim/P_dom"/>
</dbReference>
<keyword evidence="4" id="KW-1003">Cell membrane</keyword>
<feature type="transmembrane region" description="Helical" evidence="10">
    <location>
        <begin position="138"/>
        <end position="156"/>
    </location>
</feature>
<evidence type="ECO:0000256" key="11">
    <source>
        <dbReference type="SAM" id="SignalP"/>
    </source>
</evidence>
<dbReference type="RefSeq" id="WP_353644679.1">
    <property type="nucleotide sequence ID" value="NZ_CP159253.1"/>
</dbReference>
<evidence type="ECO:0000259" key="12">
    <source>
        <dbReference type="PROSITE" id="PS50109"/>
    </source>
</evidence>
<dbReference type="InterPro" id="IPR036097">
    <property type="entry name" value="HisK_dim/P_sf"/>
</dbReference>
<organism evidence="14">
    <name type="scientific">Mesorhizobium sp. WSM2240</name>
    <dbReference type="NCBI Taxonomy" id="3228851"/>
    <lineage>
        <taxon>Bacteria</taxon>
        <taxon>Pseudomonadati</taxon>
        <taxon>Pseudomonadota</taxon>
        <taxon>Alphaproteobacteria</taxon>
        <taxon>Hyphomicrobiales</taxon>
        <taxon>Phyllobacteriaceae</taxon>
        <taxon>Mesorhizobium</taxon>
    </lineage>
</organism>
<evidence type="ECO:0000256" key="4">
    <source>
        <dbReference type="ARBA" id="ARBA00022475"/>
    </source>
</evidence>
<dbReference type="SMART" id="SM00387">
    <property type="entry name" value="HATPase_c"/>
    <property type="match status" value="1"/>
</dbReference>
<dbReference type="CDD" id="cd06225">
    <property type="entry name" value="HAMP"/>
    <property type="match status" value="1"/>
</dbReference>
<evidence type="ECO:0000256" key="10">
    <source>
        <dbReference type="SAM" id="Phobius"/>
    </source>
</evidence>
<dbReference type="AlphaFoldDB" id="A0AAU8CN75"/>
<evidence type="ECO:0000256" key="5">
    <source>
        <dbReference type="ARBA" id="ARBA00022553"/>
    </source>
</evidence>
<keyword evidence="9" id="KW-0067">ATP-binding</keyword>
<dbReference type="InterPro" id="IPR036890">
    <property type="entry name" value="HATPase_C_sf"/>
</dbReference>
<dbReference type="EC" id="2.7.13.3" evidence="3"/>
<feature type="signal peptide" evidence="11">
    <location>
        <begin position="1"/>
        <end position="25"/>
    </location>
</feature>
<keyword evidence="11" id="KW-0732">Signal</keyword>
<dbReference type="SMART" id="SM00304">
    <property type="entry name" value="HAMP"/>
    <property type="match status" value="1"/>
</dbReference>
<dbReference type="Gene3D" id="3.30.565.10">
    <property type="entry name" value="Histidine kinase-like ATPase, C-terminal domain"/>
    <property type="match status" value="1"/>
</dbReference>
<evidence type="ECO:0000259" key="13">
    <source>
        <dbReference type="PROSITE" id="PS50885"/>
    </source>
</evidence>
<dbReference type="PRINTS" id="PR00344">
    <property type="entry name" value="BCTRLSENSOR"/>
</dbReference>
<evidence type="ECO:0000256" key="6">
    <source>
        <dbReference type="ARBA" id="ARBA00022679"/>
    </source>
</evidence>
<dbReference type="InterPro" id="IPR050980">
    <property type="entry name" value="2C_sensor_his_kinase"/>
</dbReference>
<dbReference type="PANTHER" id="PTHR44936">
    <property type="entry name" value="SENSOR PROTEIN CREC"/>
    <property type="match status" value="1"/>
</dbReference>
<keyword evidence="10" id="KW-0472">Membrane</keyword>
<dbReference type="GO" id="GO:0005886">
    <property type="term" value="C:plasma membrane"/>
    <property type="evidence" value="ECO:0007669"/>
    <property type="project" value="UniProtKB-SubCell"/>
</dbReference>
<dbReference type="EMBL" id="CP159253">
    <property type="protein sequence ID" value="XCG47780.1"/>
    <property type="molecule type" value="Genomic_DNA"/>
</dbReference>
<sequence length="418" mass="45856">MRSSLFLKIYLTLLASLAAVAIASAAFVWLGQGEQETSWHSQRNAFIAAVIPPDMDRASLKATLDRLANAFDADIAVYDAGGRLIAGAGQPFPQDILNWRRRRGHDGDLHTMVMDLPDGRMVAARMESPFRYGGRNPLAYLAIIAGVIGLTAYPVVRHLTRRLERLRRGVDEWGSGAFVTRVPDDGSDEVAAVAKSFNRAADHVERLIEARRALLANASHELRSPLARLRMAIDLYEQAPDDRRKDEIVRNLAELDTLVEEILLASRLEHIDKLDHGEPVDLLALATEEGARNDVEVTGTPATITGDARLLSRLVRNLMQNALKHGRPPVTARVSRERYSVELRVRDHGPGIPEGEAARIFQPFYRPSGRSEMSGGWGLGLALVRQIAGHHGATVHYESPPDGGACFVVSFPADQAGD</sequence>
<gene>
    <name evidence="14" type="ORF">ABVK50_21310</name>
</gene>
<accession>A0AAU8CN75</accession>
<dbReference type="Pfam" id="PF00512">
    <property type="entry name" value="HisKA"/>
    <property type="match status" value="1"/>
</dbReference>
<keyword evidence="8 14" id="KW-0418">Kinase</keyword>
<keyword evidence="10" id="KW-1133">Transmembrane helix</keyword>
<dbReference type="InterPro" id="IPR004358">
    <property type="entry name" value="Sig_transdc_His_kin-like_C"/>
</dbReference>
<dbReference type="GO" id="GO:0000155">
    <property type="term" value="F:phosphorelay sensor kinase activity"/>
    <property type="evidence" value="ECO:0007669"/>
    <property type="project" value="InterPro"/>
</dbReference>
<dbReference type="Gene3D" id="1.10.287.130">
    <property type="match status" value="1"/>
</dbReference>
<dbReference type="Pfam" id="PF02518">
    <property type="entry name" value="HATPase_c"/>
    <property type="match status" value="1"/>
</dbReference>
<comment type="catalytic activity">
    <reaction evidence="1">
        <text>ATP + protein L-histidine = ADP + protein N-phospho-L-histidine.</text>
        <dbReference type="EC" id="2.7.13.3"/>
    </reaction>
</comment>
<feature type="domain" description="Histidine kinase" evidence="12">
    <location>
        <begin position="217"/>
        <end position="415"/>
    </location>
</feature>
<keyword evidence="5" id="KW-0597">Phosphoprotein</keyword>
<evidence type="ECO:0000313" key="14">
    <source>
        <dbReference type="EMBL" id="XCG47780.1"/>
    </source>
</evidence>
<proteinExistence type="predicted"/>
<reference evidence="14" key="1">
    <citation type="submission" date="2024-06" db="EMBL/GenBank/DDBJ databases">
        <title>Mesorhizobium karijinii sp. nov., a symbiont of the iconic Swainsona formosa from arid Australia.</title>
        <authorList>
            <person name="Hill Y.J."/>
            <person name="Watkin E.L.J."/>
            <person name="O'Hara G.W."/>
            <person name="Terpolilli J."/>
            <person name="Tye M.L."/>
            <person name="Kohlmeier M.G."/>
        </authorList>
    </citation>
    <scope>NUCLEOTIDE SEQUENCE</scope>
    <source>
        <strain evidence="14">WSM2240</strain>
    </source>
</reference>
<keyword evidence="7" id="KW-0547">Nucleotide-binding</keyword>